<keyword evidence="2" id="KW-0812">Transmembrane</keyword>
<accession>A0AAI8ME04</accession>
<gene>
    <name evidence="4" type="ORF">S23_35760</name>
</gene>
<dbReference type="Gene3D" id="1.10.287.70">
    <property type="match status" value="1"/>
</dbReference>
<keyword evidence="2" id="KW-1133">Transmembrane helix</keyword>
<dbReference type="KEGG" id="brs:S23_35760"/>
<evidence type="ECO:0000313" key="5">
    <source>
        <dbReference type="Proteomes" id="UP000007886"/>
    </source>
</evidence>
<reference evidence="4 5" key="1">
    <citation type="journal article" date="2012" name="Microbes Environ.">
        <title>Complete genome sequence of Bradyrhizobium sp. S23321: insights into symbiosis evolution in soil oligotrophs.</title>
        <authorList>
            <person name="Okubo T."/>
            <person name="Tsukui T."/>
            <person name="Maita H."/>
            <person name="Okamoto S."/>
            <person name="Oshima K."/>
            <person name="Fujisawa T."/>
            <person name="Saito A."/>
            <person name="Futamata H."/>
            <person name="Hattori R."/>
            <person name="Shimomura Y."/>
            <person name="Haruta S."/>
            <person name="Morimoto S."/>
            <person name="Wang Y."/>
            <person name="Sakai Y."/>
            <person name="Hattori M."/>
            <person name="Aizawa S."/>
            <person name="Nagashima K.V.P."/>
            <person name="Masuda S."/>
            <person name="Hattori T."/>
            <person name="Yamashita A."/>
            <person name="Bao Z."/>
            <person name="Hayatsu M."/>
            <person name="Kajiya-Kanegae H."/>
            <person name="Yoshinaga I."/>
            <person name="Sakamoto K."/>
            <person name="Toyota K."/>
            <person name="Nakao M."/>
            <person name="Kohara M."/>
            <person name="Anda M."/>
            <person name="Niwa R."/>
            <person name="Jung-Hwan P."/>
            <person name="Sameshima-Saito R."/>
            <person name="Tokuda S."/>
            <person name="Yamamoto S."/>
            <person name="Yamamoto S."/>
            <person name="Yokoyama T."/>
            <person name="Akutsu T."/>
            <person name="Nakamura Y."/>
            <person name="Nakahira-Yanaka Y."/>
            <person name="Takada Hoshino Y."/>
            <person name="Hirakawa H."/>
            <person name="Mitsui H."/>
            <person name="Terasawa K."/>
            <person name="Itakura M."/>
            <person name="Sato S."/>
            <person name="Ikeda-Ohtsubo W."/>
            <person name="Sakakura N."/>
            <person name="Kaminuma E."/>
            <person name="Minamisawa K."/>
        </authorList>
    </citation>
    <scope>NUCLEOTIDE SEQUENCE [LARGE SCALE GENOMIC DNA]</scope>
    <source>
        <strain evidence="4 5">S23321</strain>
    </source>
</reference>
<proteinExistence type="predicted"/>
<name>A0AAI8ME04_9BRAD</name>
<organism evidence="4 5">
    <name type="scientific">Bradyrhizobium cosmicum</name>
    <dbReference type="NCBI Taxonomy" id="1404864"/>
    <lineage>
        <taxon>Bacteria</taxon>
        <taxon>Pseudomonadati</taxon>
        <taxon>Pseudomonadota</taxon>
        <taxon>Alphaproteobacteria</taxon>
        <taxon>Hyphomicrobiales</taxon>
        <taxon>Nitrobacteraceae</taxon>
        <taxon>Bradyrhizobium</taxon>
    </lineage>
</organism>
<evidence type="ECO:0000256" key="1">
    <source>
        <dbReference type="SAM" id="MobiDB-lite"/>
    </source>
</evidence>
<feature type="transmembrane region" description="Helical" evidence="2">
    <location>
        <begin position="107"/>
        <end position="128"/>
    </location>
</feature>
<keyword evidence="5" id="KW-1185">Reference proteome</keyword>
<dbReference type="InterPro" id="IPR013099">
    <property type="entry name" value="K_chnl_dom"/>
</dbReference>
<evidence type="ECO:0000313" key="4">
    <source>
        <dbReference type="EMBL" id="BAL76775.1"/>
    </source>
</evidence>
<dbReference type="SUPFAM" id="SSF81324">
    <property type="entry name" value="Voltage-gated potassium channels"/>
    <property type="match status" value="1"/>
</dbReference>
<keyword evidence="2" id="KW-0472">Membrane</keyword>
<dbReference type="Pfam" id="PF07885">
    <property type="entry name" value="Ion_trans_2"/>
    <property type="match status" value="1"/>
</dbReference>
<dbReference type="RefSeq" id="WP_015686065.1">
    <property type="nucleotide sequence ID" value="NC_017082.1"/>
</dbReference>
<dbReference type="EMBL" id="AP012279">
    <property type="protein sequence ID" value="BAL76775.1"/>
    <property type="molecule type" value="Genomic_DNA"/>
</dbReference>
<evidence type="ECO:0000256" key="2">
    <source>
        <dbReference type="SAM" id="Phobius"/>
    </source>
</evidence>
<feature type="transmembrane region" description="Helical" evidence="2">
    <location>
        <begin position="42"/>
        <end position="59"/>
    </location>
</feature>
<feature type="domain" description="Potassium channel" evidence="3">
    <location>
        <begin position="63"/>
        <end position="132"/>
    </location>
</feature>
<evidence type="ECO:0000259" key="3">
    <source>
        <dbReference type="Pfam" id="PF07885"/>
    </source>
</evidence>
<dbReference type="Proteomes" id="UP000007886">
    <property type="component" value="Chromosome"/>
</dbReference>
<feature type="region of interest" description="Disordered" evidence="1">
    <location>
        <begin position="164"/>
        <end position="183"/>
    </location>
</feature>
<feature type="transmembrane region" description="Helical" evidence="2">
    <location>
        <begin position="65"/>
        <end position="86"/>
    </location>
</feature>
<dbReference type="AlphaFoldDB" id="A0AAI8ME04"/>
<protein>
    <recommendedName>
        <fullName evidence="3">Potassium channel domain-containing protein</fullName>
    </recommendedName>
</protein>
<sequence length="183" mass="19232">MLMQYFVGALVSAINIGIHALVTVVAVSIARTAGLRPTKRPRLHLMGVMVATAAVLQIAHTLEVLVWAGAYGVVQAAAADSGLLYFAFVNYTTLGYGDITPVREWRLIGPLTAMNGVLLFGWSAAILFEVLRKTLDHLGMTEVSGGNDPAQAGTPTMGCLRPAGRAPRARADPAARSGAGCCR</sequence>
<feature type="transmembrane region" description="Helical" evidence="2">
    <location>
        <begin position="6"/>
        <end position="30"/>
    </location>
</feature>